<feature type="compositionally biased region" description="Basic residues" evidence="1">
    <location>
        <begin position="205"/>
        <end position="223"/>
    </location>
</feature>
<feature type="compositionally biased region" description="Low complexity" evidence="1">
    <location>
        <begin position="224"/>
        <end position="237"/>
    </location>
</feature>
<organism evidence="2 3">
    <name type="scientific">Mycena rosella</name>
    <name type="common">Pink bonnet</name>
    <name type="synonym">Agaricus rosellus</name>
    <dbReference type="NCBI Taxonomy" id="1033263"/>
    <lineage>
        <taxon>Eukaryota</taxon>
        <taxon>Fungi</taxon>
        <taxon>Dikarya</taxon>
        <taxon>Basidiomycota</taxon>
        <taxon>Agaricomycotina</taxon>
        <taxon>Agaricomycetes</taxon>
        <taxon>Agaricomycetidae</taxon>
        <taxon>Agaricales</taxon>
        <taxon>Marasmiineae</taxon>
        <taxon>Mycenaceae</taxon>
        <taxon>Mycena</taxon>
    </lineage>
</organism>
<proteinExistence type="predicted"/>
<feature type="region of interest" description="Disordered" evidence="1">
    <location>
        <begin position="161"/>
        <end position="251"/>
    </location>
</feature>
<reference evidence="2" key="1">
    <citation type="submission" date="2023-03" db="EMBL/GenBank/DDBJ databases">
        <title>Massive genome expansion in bonnet fungi (Mycena s.s.) driven by repeated elements and novel gene families across ecological guilds.</title>
        <authorList>
            <consortium name="Lawrence Berkeley National Laboratory"/>
            <person name="Harder C.B."/>
            <person name="Miyauchi S."/>
            <person name="Viragh M."/>
            <person name="Kuo A."/>
            <person name="Thoen E."/>
            <person name="Andreopoulos B."/>
            <person name="Lu D."/>
            <person name="Skrede I."/>
            <person name="Drula E."/>
            <person name="Henrissat B."/>
            <person name="Morin E."/>
            <person name="Kohler A."/>
            <person name="Barry K."/>
            <person name="LaButti K."/>
            <person name="Morin E."/>
            <person name="Salamov A."/>
            <person name="Lipzen A."/>
            <person name="Mereny Z."/>
            <person name="Hegedus B."/>
            <person name="Baldrian P."/>
            <person name="Stursova M."/>
            <person name="Weitz H."/>
            <person name="Taylor A."/>
            <person name="Grigoriev I.V."/>
            <person name="Nagy L.G."/>
            <person name="Martin F."/>
            <person name="Kauserud H."/>
        </authorList>
    </citation>
    <scope>NUCLEOTIDE SEQUENCE</scope>
    <source>
        <strain evidence="2">CBHHK067</strain>
    </source>
</reference>
<comment type="caution">
    <text evidence="2">The sequence shown here is derived from an EMBL/GenBank/DDBJ whole genome shotgun (WGS) entry which is preliminary data.</text>
</comment>
<accession>A0AAD7CYJ0</accession>
<evidence type="ECO:0000313" key="2">
    <source>
        <dbReference type="EMBL" id="KAJ7670358.1"/>
    </source>
</evidence>
<protein>
    <submittedName>
        <fullName evidence="2">Uncharacterized protein</fullName>
    </submittedName>
</protein>
<name>A0AAD7CYJ0_MYCRO</name>
<evidence type="ECO:0000313" key="3">
    <source>
        <dbReference type="Proteomes" id="UP001221757"/>
    </source>
</evidence>
<dbReference type="EMBL" id="JARKIE010000181">
    <property type="protein sequence ID" value="KAJ7670358.1"/>
    <property type="molecule type" value="Genomic_DNA"/>
</dbReference>
<evidence type="ECO:0000256" key="1">
    <source>
        <dbReference type="SAM" id="MobiDB-lite"/>
    </source>
</evidence>
<feature type="compositionally biased region" description="Polar residues" evidence="1">
    <location>
        <begin position="169"/>
        <end position="179"/>
    </location>
</feature>
<keyword evidence="3" id="KW-1185">Reference proteome</keyword>
<dbReference type="Proteomes" id="UP001221757">
    <property type="component" value="Unassembled WGS sequence"/>
</dbReference>
<sequence>MSTTSTYFKEGPLPSLSKDEEDTLDLVIYDVEIAAEEYNVDELERSIRQVWEVALRIGVKHGQREARQAHTNTTKELEQERVWGFDVGWKLCSEQLQSCAPQASLDRSSSPSLRSLSVAATQTDAVAATPVVVASPAPVHLDWAQDAEALQVSPRKPEFLPFPPRDFSALSTGTPQPFASLQRRRRRPPRVPSSVEKWSQSHSISTRRKKSSVHHSAPQHRSRFPSFISPPSTSFTSGRREVSPPLNWDQDPRLRDLGQALAALGWARL</sequence>
<gene>
    <name evidence="2" type="ORF">B0H17DRAFT_1209354</name>
</gene>
<dbReference type="AlphaFoldDB" id="A0AAD7CYJ0"/>